<keyword evidence="2" id="KW-0812">Transmembrane</keyword>
<accession>H3HDW1</accession>
<feature type="transmembrane region" description="Helical" evidence="2">
    <location>
        <begin position="630"/>
        <end position="650"/>
    </location>
</feature>
<reference evidence="3" key="2">
    <citation type="submission" date="2015-06" db="UniProtKB">
        <authorList>
            <consortium name="EnsemblProtists"/>
        </authorList>
    </citation>
    <scope>IDENTIFICATION</scope>
    <source>
        <strain evidence="3">Pr102</strain>
    </source>
</reference>
<evidence type="ECO:0000256" key="2">
    <source>
        <dbReference type="SAM" id="Phobius"/>
    </source>
</evidence>
<evidence type="ECO:0000313" key="3">
    <source>
        <dbReference type="EnsemblProtists" id="Phyra96520"/>
    </source>
</evidence>
<protein>
    <submittedName>
        <fullName evidence="3">Uncharacterized protein</fullName>
    </submittedName>
</protein>
<dbReference type="EMBL" id="DS566079">
    <property type="status" value="NOT_ANNOTATED_CDS"/>
    <property type="molecule type" value="Genomic_DNA"/>
</dbReference>
<dbReference type="STRING" id="164328.H3HDW1"/>
<dbReference type="VEuPathDB" id="FungiDB:KRP23_14124"/>
<feature type="region of interest" description="Disordered" evidence="1">
    <location>
        <begin position="1673"/>
        <end position="1693"/>
    </location>
</feature>
<name>H3HDW1_PHYRM</name>
<dbReference type="VEuPathDB" id="FungiDB:KRP23_14123"/>
<feature type="transmembrane region" description="Helical" evidence="2">
    <location>
        <begin position="1518"/>
        <end position="1541"/>
    </location>
</feature>
<feature type="transmembrane region" description="Helical" evidence="2">
    <location>
        <begin position="1324"/>
        <end position="1344"/>
    </location>
</feature>
<sequence>MAQPPTSNGPLGQVLQLLNRQISYRACVAIFLFLGCVAVVTPFKEYYLGSYVTDPFDEVRDDVVARQLNQMGVVISGVHYFDTFDRSVLPLIDLDTKGDFKRSTAANLTLTDFLVRANLRRQDLLAGLPEAVLSQPVNLMVDAPVDTHLAGVGNVTLGLIAVVNMSEVYLRHFNDAHVIRKIMKNVQEGYMGLELPAYTDDVADAIVSRYAGGIPLADVLTLLPGSFDDDHIALVDVLGLSALLEYYLDPQELTMGTNINGEAAISAEVTHAAGSFFSTDFLITTVGMHYASTTHLAAFWECAISHTSMVKTITVDDVDGDALKQCGTEIRGMLPLLVVNLMFLFQSHVRDYTTLDNATTYTLGRRRESDADWAKKTTNASTTAATTPYGYLYTPDCKRLVTQALSQTGRNVQKYQAYLGDGLGNCAFQDSQETELQTLCRLFMTSDEVLFRDLSGAFIELPSCASLLSASASAEVQALEQENLRQIEWFMIDTSLLTRRIRIQDNTSRQIRTFLLMLNFIGATHYAMQYIYILKSVWTFVSNSVLQPAADERSRHASTASLHYQPAPLVRLGILELLMCDPADGALEHPATMVLMYLGAIGALSNIFSLGCDAELSAAGAGIVIFCKPAIPVGSLNLVFTTLSSSYWVIRVTLQSRSLAMRLDHVVRDNFLRFWLTNAAAVLAIHFVCKGGADLLLQNVELRSDPHIYAVIGGLCFAIVISAGFLLVHIASTDVGRLRNMGPTAQLVQFHDYEISYRTCIAIFLLVLAGVSMIPLKEYYLGSYVTKPFDEVRDEAAARKLNQMGVVTSGVHYFDTFERPLFPLIDLDTKSALTRSTAGNLSLTDFLVRANLRRHDLLAGLPEAMLEQPVDLMVDVLAPLCGPVTSSVSSWETPAQLLFGNWFPAIRHEFCRDFHDKFPRDRFFNHNDKAPVDANLSSVGAVTLGLIAVVNMSEVYLRHFNDALVVRKVMKNVQEGYMDLELPEYTNAVAEAIVDRYSAGISLAQVVALLPGSFDADHVALVDVLGVDALLKYYLESQQLTMGVNVNGEAAILAEVTHASASFFTSDFLINTIGMHLVSTMHLAPFWNCAIKHTTMDKAITVADVDGVAVKQCGRDLSLILPTFAVNLMFLFQKDDRDYTKLDNTTTYTLGRRRETTAGYVALEIPETLTHSPLLAIDGTAWTKSRVDTAAATPAVTPYGYLYTPDCQGVVDSVMQQSGRNVQKYQAYMGDGLGNCAFRDSQETELQTLCRLFMTSNEVLFRDLNGDLIALPTCASLITAGASAEVQAAEQENLRQIEWFMIDTTMINRRIRIQDNTSRQIRTFLLILNLIGASYYALEYIYILKSVWVFIRNSVYRPAREVQSRHGSLDSFNEDATPLVRIGLFGLLQCDPADGALEHPGTMVLLYLGAIGALSNIFSLGCTAQLSTAEGSIVIYCTPAIPVRSLTLVFTTLSSSYWVIRVTLQTRSLTMRLDHAARNDFIRFWTLNAIAVLIIHFSCKVGADLMLRNAELHSDPHLYAMFGGLAVAFIISTGFLLLHMASTDSKKLRRLLRKRSSRTIWREVSARETDDRAFVAKWSTRGLDSIARQLELFGTRQLTEKSSIAKKLKKFIVDQPTGVKMHQFVSVHCAAGSHAHLKTVKWYLEPNGTGGVMTVNPTTKRTTARVVCATDEGPTEEEAKTVTVEANSPWGPK</sequence>
<dbReference type="Proteomes" id="UP000005238">
    <property type="component" value="Unassembled WGS sequence"/>
</dbReference>
<keyword evidence="2" id="KW-0472">Membrane</keyword>
<dbReference type="InParanoid" id="H3HDW1"/>
<feature type="transmembrane region" description="Helical" evidence="2">
    <location>
        <begin position="1433"/>
        <end position="1460"/>
    </location>
</feature>
<feature type="transmembrane region" description="Helical" evidence="2">
    <location>
        <begin position="671"/>
        <end position="688"/>
    </location>
</feature>
<proteinExistence type="predicted"/>
<dbReference type="EnsemblProtists" id="Phyra96520">
    <property type="protein sequence ID" value="Phyra96520"/>
    <property type="gene ID" value="Phyra96520"/>
</dbReference>
<keyword evidence="2" id="KW-1133">Transmembrane helix</keyword>
<feature type="transmembrane region" description="Helical" evidence="2">
    <location>
        <begin position="708"/>
        <end position="731"/>
    </location>
</feature>
<evidence type="ECO:0000256" key="1">
    <source>
        <dbReference type="SAM" id="MobiDB-lite"/>
    </source>
</evidence>
<feature type="transmembrane region" description="Helical" evidence="2">
    <location>
        <begin position="755"/>
        <end position="776"/>
    </location>
</feature>
<dbReference type="VEuPathDB" id="FungiDB:KRP22_14386"/>
<feature type="transmembrane region" description="Helical" evidence="2">
    <location>
        <begin position="1404"/>
        <end position="1427"/>
    </location>
</feature>
<dbReference type="HOGENOM" id="CLU_240679_0_0_1"/>
<evidence type="ECO:0000313" key="4">
    <source>
        <dbReference type="Proteomes" id="UP000005238"/>
    </source>
</evidence>
<feature type="transmembrane region" description="Helical" evidence="2">
    <location>
        <begin position="22"/>
        <end position="43"/>
    </location>
</feature>
<keyword evidence="4" id="KW-1185">Reference proteome</keyword>
<feature type="transmembrane region" description="Helical" evidence="2">
    <location>
        <begin position="1481"/>
        <end position="1498"/>
    </location>
</feature>
<reference evidence="4" key="1">
    <citation type="journal article" date="2006" name="Science">
        <title>Phytophthora genome sequences uncover evolutionary origins and mechanisms of pathogenesis.</title>
        <authorList>
            <person name="Tyler B.M."/>
            <person name="Tripathy S."/>
            <person name="Zhang X."/>
            <person name="Dehal P."/>
            <person name="Jiang R.H."/>
            <person name="Aerts A."/>
            <person name="Arredondo F.D."/>
            <person name="Baxter L."/>
            <person name="Bensasson D."/>
            <person name="Beynon J.L."/>
            <person name="Chapman J."/>
            <person name="Damasceno C.M."/>
            <person name="Dorrance A.E."/>
            <person name="Dou D."/>
            <person name="Dickerman A.W."/>
            <person name="Dubchak I.L."/>
            <person name="Garbelotto M."/>
            <person name="Gijzen M."/>
            <person name="Gordon S.G."/>
            <person name="Govers F."/>
            <person name="Grunwald N.J."/>
            <person name="Huang W."/>
            <person name="Ivors K.L."/>
            <person name="Jones R.W."/>
            <person name="Kamoun S."/>
            <person name="Krampis K."/>
            <person name="Lamour K.H."/>
            <person name="Lee M.K."/>
            <person name="McDonald W.H."/>
            <person name="Medina M."/>
            <person name="Meijer H.J."/>
            <person name="Nordberg E.K."/>
            <person name="Maclean D.J."/>
            <person name="Ospina-Giraldo M.D."/>
            <person name="Morris P.F."/>
            <person name="Phuntumart V."/>
            <person name="Putnam N.H."/>
            <person name="Rash S."/>
            <person name="Rose J.K."/>
            <person name="Sakihama Y."/>
            <person name="Salamov A.A."/>
            <person name="Savidor A."/>
            <person name="Scheuring C.F."/>
            <person name="Smith B.M."/>
            <person name="Sobral B.W."/>
            <person name="Terry A."/>
            <person name="Torto-Alalibo T.A."/>
            <person name="Win J."/>
            <person name="Xu Z."/>
            <person name="Zhang H."/>
            <person name="Grigoriev I.V."/>
            <person name="Rokhsar D.S."/>
            <person name="Boore J.L."/>
        </authorList>
    </citation>
    <scope>NUCLEOTIDE SEQUENCE [LARGE SCALE GENOMIC DNA]</scope>
    <source>
        <strain evidence="4">Pr102</strain>
    </source>
</reference>
<dbReference type="VEuPathDB" id="FungiDB:KRP22_14387"/>
<organism evidence="3 4">
    <name type="scientific">Phytophthora ramorum</name>
    <name type="common">Sudden oak death agent</name>
    <dbReference type="NCBI Taxonomy" id="164328"/>
    <lineage>
        <taxon>Eukaryota</taxon>
        <taxon>Sar</taxon>
        <taxon>Stramenopiles</taxon>
        <taxon>Oomycota</taxon>
        <taxon>Peronosporomycetes</taxon>
        <taxon>Peronosporales</taxon>
        <taxon>Peronosporaceae</taxon>
        <taxon>Phytophthora</taxon>
    </lineage>
</organism>
<dbReference type="eggNOG" id="ENOG502SMBY">
    <property type="taxonomic scope" value="Eukaryota"/>
</dbReference>